<dbReference type="InterPro" id="IPR039568">
    <property type="entry name" value="Peptidase_MA-like_dom"/>
</dbReference>
<comment type="caution">
    <text evidence="4">The sequence shown here is derived from an EMBL/GenBank/DDBJ whole genome shotgun (WGS) entry which is preliminary data.</text>
</comment>
<evidence type="ECO:0000313" key="4">
    <source>
        <dbReference type="EMBL" id="EAQ78546.1"/>
    </source>
</evidence>
<dbReference type="GO" id="GO:0051301">
    <property type="term" value="P:cell division"/>
    <property type="evidence" value="ECO:0007669"/>
    <property type="project" value="TreeGrafter"/>
</dbReference>
<evidence type="ECO:0000259" key="3">
    <source>
        <dbReference type="Pfam" id="PF13485"/>
    </source>
</evidence>
<proteinExistence type="predicted"/>
<keyword evidence="1" id="KW-0802">TPR repeat</keyword>
<reference evidence="4 5" key="1">
    <citation type="submission" date="2006-02" db="EMBL/GenBank/DDBJ databases">
        <authorList>
            <person name="Amann R."/>
            <person name="Ferriera S."/>
            <person name="Johnson J."/>
            <person name="Kravitz S."/>
            <person name="Halpern A."/>
            <person name="Remington K."/>
            <person name="Beeson K."/>
            <person name="Tran B."/>
            <person name="Rogers Y.-H."/>
            <person name="Friedman R."/>
            <person name="Venter J.C."/>
        </authorList>
    </citation>
    <scope>NUCLEOTIDE SEQUENCE [LARGE SCALE GENOMIC DNA]</scope>
    <source>
        <strain evidence="4 5">DSM 3645</strain>
    </source>
</reference>
<feature type="domain" description="Peptidase MA-like" evidence="3">
    <location>
        <begin position="512"/>
        <end position="627"/>
    </location>
</feature>
<dbReference type="STRING" id="314230.DSM3645_26724"/>
<dbReference type="eggNOG" id="COG0457">
    <property type="taxonomic scope" value="Bacteria"/>
</dbReference>
<dbReference type="PROSITE" id="PS50005">
    <property type="entry name" value="TPR"/>
    <property type="match status" value="1"/>
</dbReference>
<sequence>MASSSRFVQKFAKEPVLEKLSSSRGSRFFRLSRMFGWGLAVAGLSFLSQSCAAETLAEAKELFRTGQYAKCVDAAGAEIAEGTFSEEWRLLKLESELILGRYADAVQTLEEAKKVNTYSIRLRWIERDVRRFQGESAKAKEVLAEIAAEVERSSGRYRSPEDMVVIGQFFLEIGADPKQIRTTLFKQVQQRAPRYAGAYITAAELALAKNDFALAAEDFQNALKIDPDNPRILYGLARSFEPSDSKKAEQYLNEALAINPHHVPSLLLAAEEHLQAERYEETEKLLEQVLKINPVQPKAWAIRAVLAHLSSDSEQETQARAKALQHWTDNPDVDYLIGKFLAQKYRFAEAAAAQRQALTFDSDYLPAKMELSNDLLRLGEEEAGWKLAEEVFDADNYNVVAHNLSTLHEHMAKYRTLISDGFVVRMDAQEAEIYGPRVLELLREAKQVLCEKYEVELPETVAIEIFPRQQDFAIRTFGLPGGAGFLGVCFGSVITMNSPASQGNTPSNWEAVLWHEFCHVVTLTKTRNKMPRWLSEGISVYEEGLRDRSWGQSMSPTYRKMILSDDLTPVSELSGAFLRPASAAHLMFAYYESSLVVEFIVDQFGIDALRAILDDLGKGLQINDAIARHAAPLDAIDAGFEQYIQERANAFAAGADFAEEELPARADAATWKDWLAEHPDNFKGLQQYALALINEEKWQEAQEPIERLLELAPNYAGEGSGLPLKAKISREMSDTQQEIAVLEQLAELSADSVAVYRRLAQLHEEQKDWGAVVVDAKRILAVNPLIPEPHRLLALAGQRCGDRAAAIDGLQALSRMDPYDPADIHFQAARLLEQAGRLEEARKQVLLALAEAPRYREAHQLLLSLTETSDETPATDPAPSTEEVE</sequence>
<dbReference type="Pfam" id="PF13485">
    <property type="entry name" value="Peptidase_MA_2"/>
    <property type="match status" value="1"/>
</dbReference>
<dbReference type="EMBL" id="AANZ01000020">
    <property type="protein sequence ID" value="EAQ78546.1"/>
    <property type="molecule type" value="Genomic_DNA"/>
</dbReference>
<dbReference type="InterPro" id="IPR011990">
    <property type="entry name" value="TPR-like_helical_dom_sf"/>
</dbReference>
<dbReference type="PANTHER" id="PTHR12558:SF13">
    <property type="entry name" value="CELL DIVISION CYCLE PROTEIN 27 HOMOLOG"/>
    <property type="match status" value="1"/>
</dbReference>
<accession>A3ZY75</accession>
<evidence type="ECO:0000256" key="1">
    <source>
        <dbReference type="PROSITE-ProRule" id="PRU00339"/>
    </source>
</evidence>
<dbReference type="Proteomes" id="UP000004358">
    <property type="component" value="Unassembled WGS sequence"/>
</dbReference>
<protein>
    <recommendedName>
        <fullName evidence="3">Peptidase MA-like domain-containing protein</fullName>
    </recommendedName>
</protein>
<dbReference type="Pfam" id="PF14559">
    <property type="entry name" value="TPR_19"/>
    <property type="match status" value="1"/>
</dbReference>
<dbReference type="AlphaFoldDB" id="A3ZY75"/>
<feature type="region of interest" description="Disordered" evidence="2">
    <location>
        <begin position="864"/>
        <end position="885"/>
    </location>
</feature>
<feature type="repeat" description="TPR" evidence="1">
    <location>
        <begin position="196"/>
        <end position="229"/>
    </location>
</feature>
<organism evidence="4 5">
    <name type="scientific">Blastopirellula marina DSM 3645</name>
    <dbReference type="NCBI Taxonomy" id="314230"/>
    <lineage>
        <taxon>Bacteria</taxon>
        <taxon>Pseudomonadati</taxon>
        <taxon>Planctomycetota</taxon>
        <taxon>Planctomycetia</taxon>
        <taxon>Pirellulales</taxon>
        <taxon>Pirellulaceae</taxon>
        <taxon>Blastopirellula</taxon>
    </lineage>
</organism>
<dbReference type="OrthoDB" id="9787613at2"/>
<gene>
    <name evidence="4" type="ORF">DSM3645_26724</name>
</gene>
<dbReference type="SMART" id="SM00028">
    <property type="entry name" value="TPR"/>
    <property type="match status" value="7"/>
</dbReference>
<dbReference type="HOGENOM" id="CLU_013889_0_0_0"/>
<dbReference type="Gene3D" id="1.25.40.10">
    <property type="entry name" value="Tetratricopeptide repeat domain"/>
    <property type="match status" value="2"/>
</dbReference>
<dbReference type="SUPFAM" id="SSF48452">
    <property type="entry name" value="TPR-like"/>
    <property type="match status" value="3"/>
</dbReference>
<dbReference type="Pfam" id="PF13432">
    <property type="entry name" value="TPR_16"/>
    <property type="match status" value="1"/>
</dbReference>
<dbReference type="InterPro" id="IPR019734">
    <property type="entry name" value="TPR_rpt"/>
</dbReference>
<dbReference type="Pfam" id="PF13181">
    <property type="entry name" value="TPR_8"/>
    <property type="match status" value="1"/>
</dbReference>
<name>A3ZY75_9BACT</name>
<evidence type="ECO:0000313" key="5">
    <source>
        <dbReference type="Proteomes" id="UP000004358"/>
    </source>
</evidence>
<dbReference type="PANTHER" id="PTHR12558">
    <property type="entry name" value="CELL DIVISION CYCLE 16,23,27"/>
    <property type="match status" value="1"/>
</dbReference>
<evidence type="ECO:0000256" key="2">
    <source>
        <dbReference type="SAM" id="MobiDB-lite"/>
    </source>
</evidence>